<evidence type="ECO:0000313" key="3">
    <source>
        <dbReference type="Proteomes" id="UP000225433"/>
    </source>
</evidence>
<dbReference type="Pfam" id="PF09669">
    <property type="entry name" value="Phage_pRha"/>
    <property type="match status" value="1"/>
</dbReference>
<comment type="caution">
    <text evidence="2">The sequence shown here is derived from an EMBL/GenBank/DDBJ whole genome shotgun (WGS) entry which is preliminary data.</text>
</comment>
<reference evidence="2 3" key="1">
    <citation type="journal article" date="2017" name="Nat. Microbiol.">
        <title>Natural product diversity associated with the nematode symbionts Photorhabdus and Xenorhabdus.</title>
        <authorList>
            <person name="Tobias N.J."/>
            <person name="Wolff H."/>
            <person name="Djahanschiri B."/>
            <person name="Grundmann F."/>
            <person name="Kronenwerth M."/>
            <person name="Shi Y.M."/>
            <person name="Simonyi S."/>
            <person name="Grun P."/>
            <person name="Shapiro-Ilan D."/>
            <person name="Pidot S.J."/>
            <person name="Stinear T.P."/>
            <person name="Ebersberger I."/>
            <person name="Bode H.B."/>
        </authorList>
    </citation>
    <scope>NUCLEOTIDE SEQUENCE [LARGE SCALE GENOMIC DNA]</scope>
    <source>
        <strain evidence="2 3">DSM 17903</strain>
    </source>
</reference>
<dbReference type="InterPro" id="IPR005039">
    <property type="entry name" value="Ant_C"/>
</dbReference>
<dbReference type="AlphaFoldDB" id="A0A2G0Q2M6"/>
<proteinExistence type="predicted"/>
<dbReference type="STRING" id="351679.A9255_03260"/>
<organism evidence="2 3">
    <name type="scientific">Xenorhabdus hominickii</name>
    <dbReference type="NCBI Taxonomy" id="351679"/>
    <lineage>
        <taxon>Bacteria</taxon>
        <taxon>Pseudomonadati</taxon>
        <taxon>Pseudomonadota</taxon>
        <taxon>Gammaproteobacteria</taxon>
        <taxon>Enterobacterales</taxon>
        <taxon>Morganellaceae</taxon>
        <taxon>Xenorhabdus</taxon>
    </lineage>
</organism>
<sequence>MQHNKSETSKAGTNEASKTLNLYEENNAMKILAPATQAVTMSSIEIAELVDSRHDNVKRAIERLAKRGVITSPPLEEKPTVGRPVTCFMFSGEQGKRDSIIVVAQLSPEFTARLVDRWQELENKLSQPQIPQSLPEALRLAADLAEQKAELEHKVEEMKPDVAALERIAKSDGSMCVTDTAKQLQVRPKVLFDILKENHWIYRRIGSDVWTGYQDKIQTGYLEHKVTVVMKNDGSEKTTTQVRITPKGISKLAKMLSVEKAA</sequence>
<evidence type="ECO:0000259" key="1">
    <source>
        <dbReference type="Pfam" id="PF03374"/>
    </source>
</evidence>
<dbReference type="EMBL" id="NJAI01000006">
    <property type="protein sequence ID" value="PHM53451.1"/>
    <property type="molecule type" value="Genomic_DNA"/>
</dbReference>
<dbReference type="Pfam" id="PF03374">
    <property type="entry name" value="ANT"/>
    <property type="match status" value="1"/>
</dbReference>
<evidence type="ECO:0000313" key="2">
    <source>
        <dbReference type="EMBL" id="PHM53451.1"/>
    </source>
</evidence>
<dbReference type="InterPro" id="IPR014054">
    <property type="entry name" value="Phage_regulatory_Rha"/>
</dbReference>
<keyword evidence="2" id="KW-0238">DNA-binding</keyword>
<feature type="domain" description="Antirepressor protein C-terminal" evidence="1">
    <location>
        <begin position="152"/>
        <end position="256"/>
    </location>
</feature>
<dbReference type="GO" id="GO:0003677">
    <property type="term" value="F:DNA binding"/>
    <property type="evidence" value="ECO:0007669"/>
    <property type="project" value="UniProtKB-KW"/>
</dbReference>
<dbReference type="Proteomes" id="UP000225433">
    <property type="component" value="Unassembled WGS sequence"/>
</dbReference>
<protein>
    <submittedName>
        <fullName evidence="2">DNA-binding protein</fullName>
    </submittedName>
</protein>
<accession>A0A2G0Q2M6</accession>
<name>A0A2G0Q2M6_XENHO</name>
<gene>
    <name evidence="2" type="ORF">Xhom_03449</name>
</gene>